<dbReference type="InterPro" id="IPR050263">
    <property type="entry name" value="Bact_Fimbrial_Adh_Pro"/>
</dbReference>
<dbReference type="InterPro" id="IPR000259">
    <property type="entry name" value="Adhesion_dom_fimbrial"/>
</dbReference>
<feature type="signal peptide" evidence="1">
    <location>
        <begin position="1"/>
        <end position="24"/>
    </location>
</feature>
<dbReference type="InterPro" id="IPR036937">
    <property type="entry name" value="Adhesion_dom_fimbrial_sf"/>
</dbReference>
<dbReference type="GO" id="GO:0043709">
    <property type="term" value="P:cell adhesion involved in single-species biofilm formation"/>
    <property type="evidence" value="ECO:0007669"/>
    <property type="project" value="TreeGrafter"/>
</dbReference>
<keyword evidence="1" id="KW-0732">Signal</keyword>
<dbReference type="SUPFAM" id="SSF49401">
    <property type="entry name" value="Bacterial adhesins"/>
    <property type="match status" value="1"/>
</dbReference>
<dbReference type="Pfam" id="PF00419">
    <property type="entry name" value="Fimbrial"/>
    <property type="match status" value="1"/>
</dbReference>
<sequence>MNAVIKKAMASMALLAASVSVVHAAGAGSGTITFEGEILEAACSIKPGNSDQTVPLGEVAKSQLETGGASTPKVFEIELTGCSPSSLTDKTVSTTFTGAESVDVPGALGITGTASGAGVMIIDGSGTAVTLGTPTKTQLIQAGENTLSFSAFLRGKGTGTITPGAFAAVTNFSLTYK</sequence>
<evidence type="ECO:0000256" key="1">
    <source>
        <dbReference type="SAM" id="SignalP"/>
    </source>
</evidence>
<dbReference type="EMBL" id="JAEKCZ010000037">
    <property type="protein sequence ID" value="MBJ2259833.1"/>
    <property type="molecule type" value="Genomic_DNA"/>
</dbReference>
<feature type="chain" id="PRO_5034350593" evidence="1">
    <location>
        <begin position="25"/>
        <end position="177"/>
    </location>
</feature>
<dbReference type="AlphaFoldDB" id="A0A8I1FXE0"/>
<dbReference type="GO" id="GO:0009289">
    <property type="term" value="C:pilus"/>
    <property type="evidence" value="ECO:0007669"/>
    <property type="project" value="InterPro"/>
</dbReference>
<dbReference type="Gene3D" id="2.60.40.1090">
    <property type="entry name" value="Fimbrial-type adhesion domain"/>
    <property type="match status" value="1"/>
</dbReference>
<gene>
    <name evidence="3" type="ORF">JFT45_25370</name>
</gene>
<dbReference type="RefSeq" id="WP_198823080.1">
    <property type="nucleotide sequence ID" value="NZ_JAEKCZ010000037.1"/>
</dbReference>
<accession>A0A8I1FXE0</accession>
<dbReference type="PANTHER" id="PTHR33420:SF26">
    <property type="entry name" value="FIMBRIAL SUBUNIT"/>
    <property type="match status" value="1"/>
</dbReference>
<reference evidence="3" key="1">
    <citation type="submission" date="2020-12" db="EMBL/GenBank/DDBJ databases">
        <title>Antibiotic resistance and phylogeny of Pseudomonas spp. isolated over three decades from chicken meat in the Norwegian food chain.</title>
        <authorList>
            <person name="Moen B."/>
        </authorList>
    </citation>
    <scope>NUCLEOTIDE SEQUENCE</scope>
    <source>
        <strain evidence="3">MF6762</strain>
    </source>
</reference>
<comment type="caution">
    <text evidence="3">The sequence shown here is derived from an EMBL/GenBank/DDBJ whole genome shotgun (WGS) entry which is preliminary data.</text>
</comment>
<protein>
    <submittedName>
        <fullName evidence="3">Type 1 fimbrial protein</fullName>
    </submittedName>
</protein>
<dbReference type="PANTHER" id="PTHR33420">
    <property type="entry name" value="FIMBRIAL SUBUNIT ELFA-RELATED"/>
    <property type="match status" value="1"/>
</dbReference>
<feature type="domain" description="Fimbrial-type adhesion" evidence="2">
    <location>
        <begin position="32"/>
        <end position="177"/>
    </location>
</feature>
<proteinExistence type="predicted"/>
<name>A0A8I1FXE0_9PSED</name>
<dbReference type="Proteomes" id="UP000658390">
    <property type="component" value="Unassembled WGS sequence"/>
</dbReference>
<dbReference type="InterPro" id="IPR008966">
    <property type="entry name" value="Adhesion_dom_sf"/>
</dbReference>
<organism evidence="3 4">
    <name type="scientific">Pseudomonas psychrophila</name>
    <dbReference type="NCBI Taxonomy" id="122355"/>
    <lineage>
        <taxon>Bacteria</taxon>
        <taxon>Pseudomonadati</taxon>
        <taxon>Pseudomonadota</taxon>
        <taxon>Gammaproteobacteria</taxon>
        <taxon>Pseudomonadales</taxon>
        <taxon>Pseudomonadaceae</taxon>
        <taxon>Pseudomonas</taxon>
    </lineage>
</organism>
<evidence type="ECO:0000313" key="4">
    <source>
        <dbReference type="Proteomes" id="UP000658390"/>
    </source>
</evidence>
<evidence type="ECO:0000313" key="3">
    <source>
        <dbReference type="EMBL" id="MBJ2259833.1"/>
    </source>
</evidence>
<evidence type="ECO:0000259" key="2">
    <source>
        <dbReference type="Pfam" id="PF00419"/>
    </source>
</evidence>